<dbReference type="Pfam" id="PF19877">
    <property type="entry name" value="DUF6350"/>
    <property type="match status" value="1"/>
</dbReference>
<feature type="transmembrane region" description="Helical" evidence="2">
    <location>
        <begin position="377"/>
        <end position="395"/>
    </location>
</feature>
<organism evidence="3 4">
    <name type="scientific">Microbacterium oleivorans</name>
    <dbReference type="NCBI Taxonomy" id="273677"/>
    <lineage>
        <taxon>Bacteria</taxon>
        <taxon>Bacillati</taxon>
        <taxon>Actinomycetota</taxon>
        <taxon>Actinomycetes</taxon>
        <taxon>Micrococcales</taxon>
        <taxon>Microbacteriaceae</taxon>
        <taxon>Microbacterium</taxon>
    </lineage>
</organism>
<feature type="region of interest" description="Disordered" evidence="1">
    <location>
        <begin position="401"/>
        <end position="447"/>
    </location>
</feature>
<evidence type="ECO:0000313" key="4">
    <source>
        <dbReference type="Proteomes" id="UP000295633"/>
    </source>
</evidence>
<feature type="transmembrane region" description="Helical" evidence="2">
    <location>
        <begin position="198"/>
        <end position="219"/>
    </location>
</feature>
<keyword evidence="2" id="KW-0812">Transmembrane</keyword>
<comment type="caution">
    <text evidence="3">The sequence shown here is derived from an EMBL/GenBank/DDBJ whole genome shotgun (WGS) entry which is preliminary data.</text>
</comment>
<gene>
    <name evidence="3" type="ORF">E2R54_14730</name>
</gene>
<sequence>MNRLLVSLLAAVDALVTVAVGVGVVLAPVTLVWVFGIGGDADWAALWPAAATIWQLGHFAPVAVALPAELVALAGLPAKGADFTVSLAPTALAVITAFSAWRSGARAARAGAWLTGVLAGTVAVAVLSTIIALTGRADVAAVDLLAAVAGPALVFAVPAVLGAIVRAWSDGDDGIVDALSERLPDDVQNAVDAGVRGVAIAVAVIVGLGAVILAVLFFIRGGEVIALTQAAQTDLVGVVVLALGSIHYLPTLVLWFAGFAVGPGFAIGTGTAVSPAGTSLGVVPGIPVLGVLPDSTSPWLLLLALVVVGAGALAGAVARGSLLVGSPTDAEPLRPRLVALTVLVLGAGLVVAVLSWAAQGAIGPGRLAQVGPEPWSIALLAAVEIGVGAAVVLFFPRGEDSLDREGRHADADEADADREPAAPAAAASRREPAGQASPDEFPTAPLD</sequence>
<dbReference type="STRING" id="273677.BW34_02537"/>
<feature type="transmembrane region" description="Helical" evidence="2">
    <location>
        <begin position="235"/>
        <end position="257"/>
    </location>
</feature>
<dbReference type="Proteomes" id="UP000295633">
    <property type="component" value="Unassembled WGS sequence"/>
</dbReference>
<feature type="transmembrane region" description="Helical" evidence="2">
    <location>
        <begin position="113"/>
        <end position="133"/>
    </location>
</feature>
<dbReference type="InterPro" id="IPR045931">
    <property type="entry name" value="DUF6350"/>
</dbReference>
<dbReference type="AlphaFoldDB" id="A0A4V3B2V1"/>
<feature type="transmembrane region" description="Helical" evidence="2">
    <location>
        <begin position="80"/>
        <end position="101"/>
    </location>
</feature>
<evidence type="ECO:0000256" key="1">
    <source>
        <dbReference type="SAM" id="MobiDB-lite"/>
    </source>
</evidence>
<protein>
    <submittedName>
        <fullName evidence="3">Uncharacterized protein</fullName>
    </submittedName>
</protein>
<accession>A0A4V3B2V1</accession>
<evidence type="ECO:0000256" key="2">
    <source>
        <dbReference type="SAM" id="Phobius"/>
    </source>
</evidence>
<name>A0A4V3B2V1_9MICO</name>
<dbReference type="EMBL" id="SMZX01000003">
    <property type="protein sequence ID" value="TDL42228.1"/>
    <property type="molecule type" value="Genomic_DNA"/>
</dbReference>
<feature type="compositionally biased region" description="Basic and acidic residues" evidence="1">
    <location>
        <begin position="401"/>
        <end position="411"/>
    </location>
</feature>
<dbReference type="RefSeq" id="WP_133400316.1">
    <property type="nucleotide sequence ID" value="NZ_SMZX01000003.1"/>
</dbReference>
<proteinExistence type="predicted"/>
<feature type="transmembrane region" description="Helical" evidence="2">
    <location>
        <begin position="337"/>
        <end position="357"/>
    </location>
</feature>
<keyword evidence="2" id="KW-1133">Transmembrane helix</keyword>
<feature type="transmembrane region" description="Helical" evidence="2">
    <location>
        <begin position="45"/>
        <end position="68"/>
    </location>
</feature>
<keyword evidence="2" id="KW-0472">Membrane</keyword>
<feature type="transmembrane region" description="Helical" evidence="2">
    <location>
        <begin position="299"/>
        <end position="325"/>
    </location>
</feature>
<feature type="transmembrane region" description="Helical" evidence="2">
    <location>
        <begin position="145"/>
        <end position="168"/>
    </location>
</feature>
<evidence type="ECO:0000313" key="3">
    <source>
        <dbReference type="EMBL" id="TDL42228.1"/>
    </source>
</evidence>
<reference evidence="3 4" key="1">
    <citation type="submission" date="2019-03" db="EMBL/GenBank/DDBJ databases">
        <title>Genome Sequencing and Assembly of Various Microbes Isolated from Partially Reclaimed Soil and Acid Mine Drainage (AMD) Site.</title>
        <authorList>
            <person name="Steinbock B."/>
            <person name="Bechtold R."/>
            <person name="Sevigny J.L."/>
            <person name="Thomas D."/>
            <person name="Cuthill L.R."/>
            <person name="Aveiro Johannsen E.J."/>
            <person name="Thomas K."/>
            <person name="Ghosh A."/>
        </authorList>
    </citation>
    <scope>NUCLEOTIDE SEQUENCE [LARGE SCALE GENOMIC DNA]</scope>
    <source>
        <strain evidence="3 4">F-B2</strain>
    </source>
</reference>